<proteinExistence type="predicted"/>
<evidence type="ECO:0000256" key="1">
    <source>
        <dbReference type="SAM" id="Coils"/>
    </source>
</evidence>
<sequence length="98" mass="10843">MGEAVKAVMEVMRDSENRRTQLEAAKMLLSIGGVQQEGKNKLLQAQIDKLEAEAKILKAQADKLEGSVVNRDLLLALSNPQIATRDYDPKDFGVDDEM</sequence>
<dbReference type="EMBL" id="LKLS01000102">
    <property type="protein sequence ID" value="KSU18847.1"/>
    <property type="molecule type" value="Genomic_DNA"/>
</dbReference>
<evidence type="ECO:0000313" key="2">
    <source>
        <dbReference type="EMBL" id="KSU18847.1"/>
    </source>
</evidence>
<accession>A0A0V8DZP9</accession>
<reference evidence="3" key="1">
    <citation type="submission" date="2015-10" db="EMBL/GenBank/DDBJ databases">
        <title>Draft Genome Sequences of 11 Lactococcus lactis subspecies cremoris strains.</title>
        <authorList>
            <person name="Wels M."/>
            <person name="Backus L."/>
            <person name="Boekhorst J."/>
            <person name="Dijkstra A."/>
            <person name="Beerthuizen M."/>
            <person name="Kelly W."/>
            <person name="Siezen R."/>
            <person name="Bachmann H."/>
            <person name="Van Hijum S."/>
        </authorList>
    </citation>
    <scope>NUCLEOTIDE SEQUENCE [LARGE SCALE GENOMIC DNA]</scope>
    <source>
        <strain evidence="3">LMG9449</strain>
    </source>
</reference>
<protein>
    <submittedName>
        <fullName evidence="2">Uncharacterized protein</fullName>
    </submittedName>
</protein>
<name>A0A0V8DZP9_LACLL</name>
<comment type="caution">
    <text evidence="2">The sequence shown here is derived from an EMBL/GenBank/DDBJ whole genome shotgun (WGS) entry which is preliminary data.</text>
</comment>
<keyword evidence="1" id="KW-0175">Coiled coil</keyword>
<feature type="coiled-coil region" evidence="1">
    <location>
        <begin position="33"/>
        <end position="67"/>
    </location>
</feature>
<evidence type="ECO:0000313" key="3">
    <source>
        <dbReference type="Proteomes" id="UP000053612"/>
    </source>
</evidence>
<organism evidence="2 3">
    <name type="scientific">Lactococcus lactis subsp. lactis</name>
    <name type="common">Streptococcus lactis</name>
    <dbReference type="NCBI Taxonomy" id="1360"/>
    <lineage>
        <taxon>Bacteria</taxon>
        <taxon>Bacillati</taxon>
        <taxon>Bacillota</taxon>
        <taxon>Bacilli</taxon>
        <taxon>Lactobacillales</taxon>
        <taxon>Streptococcaceae</taxon>
        <taxon>Lactococcus</taxon>
    </lineage>
</organism>
<dbReference type="AlphaFoldDB" id="A0A0V8DZP9"/>
<dbReference type="Proteomes" id="UP000053612">
    <property type="component" value="Unassembled WGS sequence"/>
</dbReference>
<dbReference type="PATRIC" id="fig|1360.109.peg.89"/>
<gene>
    <name evidence="2" type="ORF">LMG9449_1001</name>
</gene>